<comment type="caution">
    <text evidence="1">The sequence shown here is derived from an EMBL/GenBank/DDBJ whole genome shotgun (WGS) entry which is preliminary data.</text>
</comment>
<sequence>MKTNILLKATEIEIPEIGKIKTDNPIVEATIATGIASAIAYGVYKTLKQQKKPPKKKDINGSTTTLE</sequence>
<organism evidence="1">
    <name type="scientific">Salmonella newport</name>
    <dbReference type="NCBI Taxonomy" id="108619"/>
    <lineage>
        <taxon>Bacteria</taxon>
        <taxon>Pseudomonadati</taxon>
        <taxon>Pseudomonadota</taxon>
        <taxon>Gammaproteobacteria</taxon>
        <taxon>Enterobacterales</taxon>
        <taxon>Enterobacteriaceae</taxon>
        <taxon>Salmonella</taxon>
    </lineage>
</organism>
<gene>
    <name evidence="1" type="ORF">BEU60_23515</name>
</gene>
<dbReference type="AlphaFoldDB" id="A0A607R6A0"/>
<reference evidence="1" key="1">
    <citation type="submission" date="2018-07" db="EMBL/GenBank/DDBJ databases">
        <authorList>
            <consortium name="Veterinary Laboratory Investigation and Response Network"/>
        </authorList>
    </citation>
    <scope>NUCLEOTIDE SEQUENCE</scope>
    <source>
        <strain evidence="1">V-CLASP-D-17</strain>
    </source>
</reference>
<dbReference type="EMBL" id="AAKNVX010000032">
    <property type="protein sequence ID" value="ECT7794630.1"/>
    <property type="molecule type" value="Genomic_DNA"/>
</dbReference>
<evidence type="ECO:0000313" key="1">
    <source>
        <dbReference type="EMBL" id="ECT7794630.1"/>
    </source>
</evidence>
<proteinExistence type="predicted"/>
<name>A0A607R6A0_SALNE</name>
<accession>A0A607R6A0</accession>
<protein>
    <submittedName>
        <fullName evidence="1">Uncharacterized protein</fullName>
    </submittedName>
</protein>